<comment type="caution">
    <text evidence="2">The sequence shown here is derived from an EMBL/GenBank/DDBJ whole genome shotgun (WGS) entry which is preliminary data.</text>
</comment>
<name>A0ABS5VN32_9BACT</name>
<reference evidence="2 3" key="1">
    <citation type="submission" date="2021-05" db="EMBL/GenBank/DDBJ databases">
        <title>A Polyphasic approach of four new species of the genus Ohtaekwangia: Ohtaekwangia histidinii sp. nov., Ohtaekwangia cretensis sp. nov., Ohtaekwangia indiensis sp. nov., Ohtaekwangia reichenbachii sp. nov. from diverse environment.</title>
        <authorList>
            <person name="Octaviana S."/>
        </authorList>
    </citation>
    <scope>NUCLEOTIDE SEQUENCE [LARGE SCALE GENOMIC DNA]</scope>
    <source>
        <strain evidence="2 3">PWU20</strain>
    </source>
</reference>
<keyword evidence="2" id="KW-0378">Hydrolase</keyword>
<dbReference type="GO" id="GO:0016787">
    <property type="term" value="F:hydrolase activity"/>
    <property type="evidence" value="ECO:0007669"/>
    <property type="project" value="UniProtKB-KW"/>
</dbReference>
<organism evidence="2 3">
    <name type="scientific">Chryseosolibacter indicus</name>
    <dbReference type="NCBI Taxonomy" id="2782351"/>
    <lineage>
        <taxon>Bacteria</taxon>
        <taxon>Pseudomonadati</taxon>
        <taxon>Bacteroidota</taxon>
        <taxon>Cytophagia</taxon>
        <taxon>Cytophagales</taxon>
        <taxon>Chryseotaleaceae</taxon>
        <taxon>Chryseosolibacter</taxon>
    </lineage>
</organism>
<accession>A0ABS5VN32</accession>
<dbReference type="InterPro" id="IPR000801">
    <property type="entry name" value="Esterase-like"/>
</dbReference>
<dbReference type="PANTHER" id="PTHR43037:SF1">
    <property type="entry name" value="BLL1128 PROTEIN"/>
    <property type="match status" value="1"/>
</dbReference>
<evidence type="ECO:0000256" key="1">
    <source>
        <dbReference type="ARBA" id="ARBA00022729"/>
    </source>
</evidence>
<dbReference type="SUPFAM" id="SSF53474">
    <property type="entry name" value="alpha/beta-Hydrolases"/>
    <property type="match status" value="1"/>
</dbReference>
<dbReference type="PANTHER" id="PTHR43037">
    <property type="entry name" value="UNNAMED PRODUCT-RELATED"/>
    <property type="match status" value="1"/>
</dbReference>
<keyword evidence="1" id="KW-0732">Signal</keyword>
<dbReference type="Gene3D" id="3.40.50.1820">
    <property type="entry name" value="alpha/beta hydrolase"/>
    <property type="match status" value="1"/>
</dbReference>
<proteinExistence type="predicted"/>
<protein>
    <submittedName>
        <fullName evidence="2">Dienelactone hydrolase family protein</fullName>
    </submittedName>
</protein>
<evidence type="ECO:0000313" key="2">
    <source>
        <dbReference type="EMBL" id="MBT1702857.1"/>
    </source>
</evidence>
<sequence>MKPVLYVFIFMTLLIAGCDKDEEVLATIEQQTAAIEKKNTEGSTITINSESYASGKFQEMPYRILLPRNYDASKKYPLLLLLHGVGERGTDNKQQLSLGSKLFQADTIREKYPAFIVFPQCPVSNYWFDKSITQTLKGLLDSLVAKHSIDKNQINIAGFSMGAYGTFAMVAQYPGTFKSAVAVSGDGDANKAASMAKTKWRIFAGKKDDVVSSSKTEKMAKALKASGASVSFKLYPEASHQRSWANASAEPDFCSWIFSTSKK</sequence>
<dbReference type="PROSITE" id="PS51257">
    <property type="entry name" value="PROKAR_LIPOPROTEIN"/>
    <property type="match status" value="1"/>
</dbReference>
<evidence type="ECO:0000313" key="3">
    <source>
        <dbReference type="Proteomes" id="UP000772618"/>
    </source>
</evidence>
<dbReference type="Proteomes" id="UP000772618">
    <property type="component" value="Unassembled WGS sequence"/>
</dbReference>
<dbReference type="InterPro" id="IPR050955">
    <property type="entry name" value="Plant_Biomass_Hydrol_Est"/>
</dbReference>
<dbReference type="InterPro" id="IPR029058">
    <property type="entry name" value="AB_hydrolase_fold"/>
</dbReference>
<dbReference type="EMBL" id="JAHESD010000009">
    <property type="protein sequence ID" value="MBT1702857.1"/>
    <property type="molecule type" value="Genomic_DNA"/>
</dbReference>
<keyword evidence="3" id="KW-1185">Reference proteome</keyword>
<dbReference type="Pfam" id="PF00756">
    <property type="entry name" value="Esterase"/>
    <property type="match status" value="1"/>
</dbReference>
<gene>
    <name evidence="2" type="ORF">KK060_06180</name>
</gene>
<dbReference type="RefSeq" id="WP_254152827.1">
    <property type="nucleotide sequence ID" value="NZ_JAHESD010000009.1"/>
</dbReference>